<accession>A0A8A3PD22</accession>
<sequence length="450" mass="50825">MASTIWKTTQDTLGVVLTEPKEVQAPITSELCEEPTGNASCDNEKRLEWNEIDPRAQWRASFQSLEVERPEETHPHEQYRGYKVDVESRGRSSICEDARGYGDLLAESGGFPLVQVESHPAHDSQNNRKDHAPGRPREFGPPRYDANQQRAQGADEDEAADPVNAFLLVMKTKKHDHNDHRNPRNRQIQIENPPPIGRRQRTAQDRSQHRRHRSRRQHHAQIFPSLPQRNNVAYDQLDQHHDASRSQALHRAPRDQHRGRGRASGNAAPEHKQRDRHEHGRAAPEYVAELRAERLDHRLRDEEAICDPDVAVRGREIIGDFWEGARDHGAVEGGDEGEEGEGEEDEIEAPGFGGIGCGFFGRCKQFAVASFTPAGCKEEHERELSPETRREQQVELPPPLTPCPYIVHTDECTAVSDKWCAEPIIQSFPASLPDSSQYHGYSLLGFSVAS</sequence>
<keyword evidence="3" id="KW-1185">Reference proteome</keyword>
<evidence type="ECO:0000313" key="2">
    <source>
        <dbReference type="EMBL" id="QSZ32994.1"/>
    </source>
</evidence>
<feature type="compositionally biased region" description="Basic residues" evidence="1">
    <location>
        <begin position="208"/>
        <end position="219"/>
    </location>
</feature>
<dbReference type="OrthoDB" id="3549376at2759"/>
<feature type="region of interest" description="Disordered" evidence="1">
    <location>
        <begin position="174"/>
        <end position="283"/>
    </location>
</feature>
<organism evidence="2 3">
    <name type="scientific">Monilinia vaccinii-corymbosi</name>
    <dbReference type="NCBI Taxonomy" id="61207"/>
    <lineage>
        <taxon>Eukaryota</taxon>
        <taxon>Fungi</taxon>
        <taxon>Dikarya</taxon>
        <taxon>Ascomycota</taxon>
        <taxon>Pezizomycotina</taxon>
        <taxon>Leotiomycetes</taxon>
        <taxon>Helotiales</taxon>
        <taxon>Sclerotiniaceae</taxon>
        <taxon>Monilinia</taxon>
    </lineage>
</organism>
<dbReference type="EMBL" id="CP063407">
    <property type="protein sequence ID" value="QSZ32994.1"/>
    <property type="molecule type" value="Genomic_DNA"/>
</dbReference>
<feature type="compositionally biased region" description="Basic and acidic residues" evidence="1">
    <location>
        <begin position="269"/>
        <end position="283"/>
    </location>
</feature>
<evidence type="ECO:0000313" key="3">
    <source>
        <dbReference type="Proteomes" id="UP000672032"/>
    </source>
</evidence>
<feature type="region of interest" description="Disordered" evidence="1">
    <location>
        <begin position="118"/>
        <end position="159"/>
    </location>
</feature>
<evidence type="ECO:0000256" key="1">
    <source>
        <dbReference type="SAM" id="MobiDB-lite"/>
    </source>
</evidence>
<reference evidence="2" key="1">
    <citation type="submission" date="2020-10" db="EMBL/GenBank/DDBJ databases">
        <title>Genome Sequence of Monilinia vaccinii-corymbosi Sheds Light on Mummy Berry Disease Infection of Blueberry and Mating Type.</title>
        <authorList>
            <person name="Yow A.G."/>
            <person name="Zhang Y."/>
            <person name="Bansal K."/>
            <person name="Eacker S.M."/>
            <person name="Sullivan S."/>
            <person name="Liachko I."/>
            <person name="Cubeta M.A."/>
            <person name="Rollins J.A."/>
            <person name="Ashrafi H."/>
        </authorList>
    </citation>
    <scope>NUCLEOTIDE SEQUENCE</scope>
    <source>
        <strain evidence="2">RL-1</strain>
    </source>
</reference>
<protein>
    <submittedName>
        <fullName evidence="2">Uncharacterized protein</fullName>
    </submittedName>
</protein>
<proteinExistence type="predicted"/>
<dbReference type="AlphaFoldDB" id="A0A8A3PD22"/>
<dbReference type="Proteomes" id="UP000672032">
    <property type="component" value="Chromosome 3"/>
</dbReference>
<name>A0A8A3PD22_9HELO</name>
<gene>
    <name evidence="2" type="ORF">DSL72_002578</name>
</gene>
<feature type="compositionally biased region" description="Basic and acidic residues" evidence="1">
    <location>
        <begin position="119"/>
        <end position="140"/>
    </location>
</feature>